<comment type="caution">
    <text evidence="2">The sequence shown here is derived from an EMBL/GenBank/DDBJ whole genome shotgun (WGS) entry which is preliminary data.</text>
</comment>
<dbReference type="InterPro" id="IPR052929">
    <property type="entry name" value="RNase_H-like_EbsB-rel"/>
</dbReference>
<gene>
    <name evidence="2" type="ORF">PIB30_040190</name>
</gene>
<dbReference type="PANTHER" id="PTHR47074">
    <property type="entry name" value="BNAC02G40300D PROTEIN"/>
    <property type="match status" value="1"/>
</dbReference>
<keyword evidence="3" id="KW-1185">Reference proteome</keyword>
<dbReference type="PANTHER" id="PTHR47074:SF11">
    <property type="entry name" value="REVERSE TRANSCRIPTASE-LIKE PROTEIN"/>
    <property type="match status" value="1"/>
</dbReference>
<feature type="domain" description="RNase H type-1" evidence="1">
    <location>
        <begin position="58"/>
        <end position="133"/>
    </location>
</feature>
<protein>
    <recommendedName>
        <fullName evidence="1">RNase H type-1 domain-containing protein</fullName>
    </recommendedName>
</protein>
<reference evidence="2 3" key="1">
    <citation type="journal article" date="2023" name="Plants (Basel)">
        <title>Bridging the Gap: Combining Genomics and Transcriptomics Approaches to Understand Stylosanthes scabra, an Orphan Legume from the Brazilian Caatinga.</title>
        <authorList>
            <person name="Ferreira-Neto J.R.C."/>
            <person name="da Silva M.D."/>
            <person name="Binneck E."/>
            <person name="de Melo N.F."/>
            <person name="da Silva R.H."/>
            <person name="de Melo A.L.T.M."/>
            <person name="Pandolfi V."/>
            <person name="Bustamante F.O."/>
            <person name="Brasileiro-Vidal A.C."/>
            <person name="Benko-Iseppon A.M."/>
        </authorList>
    </citation>
    <scope>NUCLEOTIDE SEQUENCE [LARGE SCALE GENOMIC DNA]</scope>
    <source>
        <tissue evidence="2">Leaves</tissue>
    </source>
</reference>
<organism evidence="2 3">
    <name type="scientific">Stylosanthes scabra</name>
    <dbReference type="NCBI Taxonomy" id="79078"/>
    <lineage>
        <taxon>Eukaryota</taxon>
        <taxon>Viridiplantae</taxon>
        <taxon>Streptophyta</taxon>
        <taxon>Embryophyta</taxon>
        <taxon>Tracheophyta</taxon>
        <taxon>Spermatophyta</taxon>
        <taxon>Magnoliopsida</taxon>
        <taxon>eudicotyledons</taxon>
        <taxon>Gunneridae</taxon>
        <taxon>Pentapetalae</taxon>
        <taxon>rosids</taxon>
        <taxon>fabids</taxon>
        <taxon>Fabales</taxon>
        <taxon>Fabaceae</taxon>
        <taxon>Papilionoideae</taxon>
        <taxon>50 kb inversion clade</taxon>
        <taxon>dalbergioids sensu lato</taxon>
        <taxon>Dalbergieae</taxon>
        <taxon>Pterocarpus clade</taxon>
        <taxon>Stylosanthes</taxon>
    </lineage>
</organism>
<evidence type="ECO:0000313" key="3">
    <source>
        <dbReference type="Proteomes" id="UP001341840"/>
    </source>
</evidence>
<dbReference type="EMBL" id="JASCZI010272076">
    <property type="protein sequence ID" value="MED6219910.1"/>
    <property type="molecule type" value="Genomic_DNA"/>
</dbReference>
<sequence length="133" mass="14555">MSHANDTPIEKESQCRTQCTKHFLILGKELLDQTGYSARRLQRRATWHPSPNGRTKLNVDVVFSYSSCKSASAVIIRESEGSLLTTSCSLGVCSSPLAAEALAMREALIIAKILQIDNAIFESDCANLIQAIK</sequence>
<dbReference type="Pfam" id="PF13456">
    <property type="entry name" value="RVT_3"/>
    <property type="match status" value="1"/>
</dbReference>
<dbReference type="InterPro" id="IPR044730">
    <property type="entry name" value="RNase_H-like_dom_plant"/>
</dbReference>
<evidence type="ECO:0000313" key="2">
    <source>
        <dbReference type="EMBL" id="MED6219910.1"/>
    </source>
</evidence>
<evidence type="ECO:0000259" key="1">
    <source>
        <dbReference type="Pfam" id="PF13456"/>
    </source>
</evidence>
<dbReference type="CDD" id="cd06222">
    <property type="entry name" value="RNase_H_like"/>
    <property type="match status" value="1"/>
</dbReference>
<name>A0ABU6ZD84_9FABA</name>
<dbReference type="InterPro" id="IPR002156">
    <property type="entry name" value="RNaseH_domain"/>
</dbReference>
<accession>A0ABU6ZD84</accession>
<dbReference type="Proteomes" id="UP001341840">
    <property type="component" value="Unassembled WGS sequence"/>
</dbReference>
<proteinExistence type="predicted"/>